<keyword evidence="1" id="KW-0479">Metal-binding</keyword>
<feature type="domain" description="C2H2-type" evidence="7">
    <location>
        <begin position="622"/>
        <end position="649"/>
    </location>
</feature>
<protein>
    <recommendedName>
        <fullName evidence="7">C2H2-type domain-containing protein</fullName>
    </recommendedName>
</protein>
<evidence type="ECO:0000256" key="6">
    <source>
        <dbReference type="SAM" id="MobiDB-lite"/>
    </source>
</evidence>
<dbReference type="PANTHER" id="PTHR24409">
    <property type="entry name" value="ZINC FINGER PROTEIN 142"/>
    <property type="match status" value="1"/>
</dbReference>
<dbReference type="Gene3D" id="3.30.160.60">
    <property type="entry name" value="Classic Zinc Finger"/>
    <property type="match status" value="8"/>
</dbReference>
<dbReference type="SMART" id="SM00355">
    <property type="entry name" value="ZnF_C2H2"/>
    <property type="match status" value="16"/>
</dbReference>
<evidence type="ECO:0000313" key="8">
    <source>
        <dbReference type="EMBL" id="CAL8139654.1"/>
    </source>
</evidence>
<proteinExistence type="predicted"/>
<feature type="domain" description="C2H2-type" evidence="7">
    <location>
        <begin position="916"/>
        <end position="945"/>
    </location>
</feature>
<keyword evidence="4" id="KW-0862">Zinc</keyword>
<feature type="domain" description="C2H2-type" evidence="7">
    <location>
        <begin position="303"/>
        <end position="330"/>
    </location>
</feature>
<feature type="domain" description="C2H2-type" evidence="7">
    <location>
        <begin position="459"/>
        <end position="486"/>
    </location>
</feature>
<keyword evidence="2" id="KW-0677">Repeat</keyword>
<dbReference type="InterPro" id="IPR036236">
    <property type="entry name" value="Znf_C2H2_sf"/>
</dbReference>
<feature type="region of interest" description="Disordered" evidence="6">
    <location>
        <begin position="270"/>
        <end position="296"/>
    </location>
</feature>
<accession>A0ABP1RZW3</accession>
<evidence type="ECO:0000259" key="7">
    <source>
        <dbReference type="PROSITE" id="PS50157"/>
    </source>
</evidence>
<feature type="domain" description="C2H2-type" evidence="7">
    <location>
        <begin position="782"/>
        <end position="810"/>
    </location>
</feature>
<dbReference type="SUPFAM" id="SSF57667">
    <property type="entry name" value="beta-beta-alpha zinc fingers"/>
    <property type="match status" value="4"/>
</dbReference>
<feature type="compositionally biased region" description="Basic and acidic residues" evidence="6">
    <location>
        <begin position="369"/>
        <end position="382"/>
    </location>
</feature>
<name>A0ABP1RZW3_9HEXA</name>
<feature type="domain" description="C2H2-type" evidence="7">
    <location>
        <begin position="401"/>
        <end position="428"/>
    </location>
</feature>
<dbReference type="Pfam" id="PF13912">
    <property type="entry name" value="zf-C2H2_6"/>
    <property type="match status" value="1"/>
</dbReference>
<feature type="domain" description="C2H2-type" evidence="7">
    <location>
        <begin position="817"/>
        <end position="840"/>
    </location>
</feature>
<evidence type="ECO:0000313" key="9">
    <source>
        <dbReference type="Proteomes" id="UP001642540"/>
    </source>
</evidence>
<organism evidence="8 9">
    <name type="scientific">Orchesella dallaii</name>
    <dbReference type="NCBI Taxonomy" id="48710"/>
    <lineage>
        <taxon>Eukaryota</taxon>
        <taxon>Metazoa</taxon>
        <taxon>Ecdysozoa</taxon>
        <taxon>Arthropoda</taxon>
        <taxon>Hexapoda</taxon>
        <taxon>Collembola</taxon>
        <taxon>Entomobryomorpha</taxon>
        <taxon>Entomobryoidea</taxon>
        <taxon>Orchesellidae</taxon>
        <taxon>Orchesellinae</taxon>
        <taxon>Orchesella</taxon>
    </lineage>
</organism>
<evidence type="ECO:0000256" key="4">
    <source>
        <dbReference type="ARBA" id="ARBA00022833"/>
    </source>
</evidence>
<comment type="caution">
    <text evidence="8">The sequence shown here is derived from an EMBL/GenBank/DDBJ whole genome shotgun (WGS) entry which is preliminary data.</text>
</comment>
<dbReference type="PANTHER" id="PTHR24409:SF295">
    <property type="entry name" value="AZ2-RELATED"/>
    <property type="match status" value="1"/>
</dbReference>
<feature type="domain" description="C2H2-type" evidence="7">
    <location>
        <begin position="946"/>
        <end position="969"/>
    </location>
</feature>
<feature type="compositionally biased region" description="Acidic residues" evidence="6">
    <location>
        <begin position="357"/>
        <end position="368"/>
    </location>
</feature>
<feature type="compositionally biased region" description="Polar residues" evidence="6">
    <location>
        <begin position="270"/>
        <end position="284"/>
    </location>
</feature>
<dbReference type="Pfam" id="PF00096">
    <property type="entry name" value="zf-C2H2"/>
    <property type="match status" value="4"/>
</dbReference>
<keyword evidence="3 5" id="KW-0863">Zinc-finger</keyword>
<evidence type="ECO:0000256" key="2">
    <source>
        <dbReference type="ARBA" id="ARBA00022737"/>
    </source>
</evidence>
<feature type="region of interest" description="Disordered" evidence="6">
    <location>
        <begin position="351"/>
        <end position="393"/>
    </location>
</feature>
<reference evidence="8 9" key="1">
    <citation type="submission" date="2024-08" db="EMBL/GenBank/DDBJ databases">
        <authorList>
            <person name="Cucini C."/>
            <person name="Frati F."/>
        </authorList>
    </citation>
    <scope>NUCLEOTIDE SEQUENCE [LARGE SCALE GENOMIC DNA]</scope>
</reference>
<evidence type="ECO:0000256" key="3">
    <source>
        <dbReference type="ARBA" id="ARBA00022771"/>
    </source>
</evidence>
<dbReference type="Proteomes" id="UP001642540">
    <property type="component" value="Unassembled WGS sequence"/>
</dbReference>
<feature type="domain" description="C2H2-type" evidence="7">
    <location>
        <begin position="739"/>
        <end position="762"/>
    </location>
</feature>
<dbReference type="PROSITE" id="PS50157">
    <property type="entry name" value="ZINC_FINGER_C2H2_2"/>
    <property type="match status" value="12"/>
</dbReference>
<keyword evidence="9" id="KW-1185">Reference proteome</keyword>
<sequence>MDSISESFCIFCYKCTPIPVKQNEVKKQPTASSTKFILQITRYLNIRLNKKEYDFINKLSSLESPICEDCSKLGSSFSHLYSQWECIILQLNWQVKRFCDILKCSDKVTPTSTALRKKTCKDGLDFLSMYIDIQFLRKEIVTNSDLKVKSHSQPRVNLTGINRNHSHFPVQNETFSLAKDESGAKENACFDNRKVQSARPQLLHSDCDGDVQDEDCNSGGEAANSLHDQANEQEMDEFPPACNLKDESGMNSVSSHCNNRVKTAIMKTGNSSLLADDTQATSSHIPEDKKSPRQTKKSLRALLKCIKCSKTFTNQFNLDAHIKSHDENSNDNSGLEDFNDDNNDHNYRINSDKDFEVQDGTEESNTIEDEQRTMNKHNEASSKTRTLSVNKGKRATEKRKFPCIVCRKLFSHRASLYRHKRNHNNMNNSLQIGTHMQRQTEGNVLPMQTRSQFPITNPVSCDICGRKFASQNSLNVHKNYHAKCEIEKINKMAALGTEGESSASIEPFPETQCGICKQIFNCRAAVQKHRVVEHNLPFYVDCQNCGQLYSDHVHFYRHRQRRTNDDPKCFTDDPELLKPAITSLFPYRRKPKGKKFCPHEGCYEVFQAENLVNIHLKTHGKWNCQFCSKEFSKAHEMAWHEIGHKTEIQGQSSNPSSIFNAELDTLKYACTRCDQKGFTKRRVIWHILNQHLNIFGVNNKKCPICMKIFYTTHALNEEVINKHIKEWHSVEGMDTLDVFKCNLCNAPFVKERFLVFHMKQVHKTAPIEEAGCSTGATQSKKLKCPTCDREYKTRGAVRTHMREVHKQESGSGLPGDFPCDICGERFLEQHNLNFHNRKVHLKVPCFKKNNEAGAFKCEICGKTYPSRIRLHLHIKFIHTPPKKVHCCETCGKVYKKLDQLQKHIRFVHMDRSTWKFVCSEEGCGKRLFSNQRLTDHIRTHTKEAPYLCYLCGGAFRYRQYLRTHLVKVHGPAAANALPAHTYNKPYDQIMREKQAAEDVADSGDCGMRDTGNP</sequence>
<dbReference type="InterPro" id="IPR013087">
    <property type="entry name" value="Znf_C2H2_type"/>
</dbReference>
<evidence type="ECO:0000256" key="1">
    <source>
        <dbReference type="ARBA" id="ARBA00022723"/>
    </source>
</evidence>
<gene>
    <name evidence="8" type="ORF">ODALV1_LOCUS27931</name>
</gene>
<dbReference type="EMBL" id="CAXLJM020000129">
    <property type="protein sequence ID" value="CAL8139654.1"/>
    <property type="molecule type" value="Genomic_DNA"/>
</dbReference>
<feature type="domain" description="C2H2-type" evidence="7">
    <location>
        <begin position="855"/>
        <end position="883"/>
    </location>
</feature>
<evidence type="ECO:0000256" key="5">
    <source>
        <dbReference type="PROSITE-ProRule" id="PRU00042"/>
    </source>
</evidence>
<feature type="domain" description="C2H2-type" evidence="7">
    <location>
        <begin position="885"/>
        <end position="913"/>
    </location>
</feature>
<feature type="domain" description="C2H2-type" evidence="7">
    <location>
        <begin position="540"/>
        <end position="567"/>
    </location>
</feature>
<dbReference type="PROSITE" id="PS00028">
    <property type="entry name" value="ZINC_FINGER_C2H2_1"/>
    <property type="match status" value="12"/>
</dbReference>